<comment type="caution">
    <text evidence="2">The sequence shown here is derived from an EMBL/GenBank/DDBJ whole genome shotgun (WGS) entry which is preliminary data.</text>
</comment>
<proteinExistence type="predicted"/>
<evidence type="ECO:0000313" key="3">
    <source>
        <dbReference type="Proteomes" id="UP001527052"/>
    </source>
</evidence>
<organism evidence="2 3">
    <name type="scientific">Lysinibacillus xylanilyticus</name>
    <dbReference type="NCBI Taxonomy" id="582475"/>
    <lineage>
        <taxon>Bacteria</taxon>
        <taxon>Bacillati</taxon>
        <taxon>Bacillota</taxon>
        <taxon>Bacilli</taxon>
        <taxon>Bacillales</taxon>
        <taxon>Bacillaceae</taxon>
        <taxon>Lysinibacillus</taxon>
    </lineage>
</organism>
<dbReference type="EMBL" id="JAMDLZ010000004">
    <property type="protein sequence ID" value="MCY9545609.1"/>
    <property type="molecule type" value="Genomic_DNA"/>
</dbReference>
<dbReference type="Pfam" id="PF12773">
    <property type="entry name" value="DZR"/>
    <property type="match status" value="1"/>
</dbReference>
<sequence>MIDTKDISTMELKDLKNVLKTVKDKRMELVIKLGELVHFQLLNKTLNPDELTEISFEIASQDRLMYRYGKQITYMNAASQQCSKCLQQLVENAKFCGNCGTLNPTYVDPNTVYKSCGSCSEEIHETALFCPCCGMKQGEI</sequence>
<protein>
    <submittedName>
        <fullName evidence="2">Zinc ribbon domain-containing protein</fullName>
    </submittedName>
</protein>
<feature type="domain" description="DZANK-type" evidence="1">
    <location>
        <begin position="82"/>
        <end position="134"/>
    </location>
</feature>
<dbReference type="InterPro" id="IPR025874">
    <property type="entry name" value="DZR"/>
</dbReference>
<evidence type="ECO:0000259" key="1">
    <source>
        <dbReference type="Pfam" id="PF12773"/>
    </source>
</evidence>
<dbReference type="RefSeq" id="WP_268635801.1">
    <property type="nucleotide sequence ID" value="NZ_JAMDLZ010000004.1"/>
</dbReference>
<gene>
    <name evidence="2" type="ORF">M5W82_01495</name>
</gene>
<name>A0ABT4EIY0_9BACI</name>
<reference evidence="2 3" key="1">
    <citation type="submission" date="2022-05" db="EMBL/GenBank/DDBJ databases">
        <title>Genome Sequencing of Bee-Associated Microbes.</title>
        <authorList>
            <person name="Dunlap C."/>
        </authorList>
    </citation>
    <scope>NUCLEOTIDE SEQUENCE [LARGE SCALE GENOMIC DNA]</scope>
    <source>
        <strain evidence="2 3">NRRL BD-083</strain>
    </source>
</reference>
<evidence type="ECO:0000313" key="2">
    <source>
        <dbReference type="EMBL" id="MCY9545609.1"/>
    </source>
</evidence>
<keyword evidence="3" id="KW-1185">Reference proteome</keyword>
<accession>A0ABT4EIY0</accession>
<dbReference type="Proteomes" id="UP001527052">
    <property type="component" value="Unassembled WGS sequence"/>
</dbReference>